<dbReference type="AlphaFoldDB" id="W6XQX7"/>
<organism evidence="2 3">
    <name type="scientific">Cochliobolus carbonum (strain 26-R-13)</name>
    <name type="common">Maize leaf spot fungus</name>
    <name type="synonym">Bipolaris zeicola</name>
    <dbReference type="NCBI Taxonomy" id="930089"/>
    <lineage>
        <taxon>Eukaryota</taxon>
        <taxon>Fungi</taxon>
        <taxon>Dikarya</taxon>
        <taxon>Ascomycota</taxon>
        <taxon>Pezizomycotina</taxon>
        <taxon>Dothideomycetes</taxon>
        <taxon>Pleosporomycetidae</taxon>
        <taxon>Pleosporales</taxon>
        <taxon>Pleosporineae</taxon>
        <taxon>Pleosporaceae</taxon>
        <taxon>Bipolaris</taxon>
    </lineage>
</organism>
<feature type="compositionally biased region" description="Basic and acidic residues" evidence="1">
    <location>
        <begin position="110"/>
        <end position="121"/>
    </location>
</feature>
<feature type="region of interest" description="Disordered" evidence="1">
    <location>
        <begin position="102"/>
        <end position="151"/>
    </location>
</feature>
<dbReference type="STRING" id="930089.W6XQX7"/>
<keyword evidence="3" id="KW-1185">Reference proteome</keyword>
<sequence length="151" mass="16834">MTQEDIRSLATLREEWTSTRKCRDICSQAEQNLKENVSVIDNHATGNEAVQFLVSNGQKTIHGKNRGYGDYIKQLGGHLSDQSIQKVSGDFLQMSIHRSGYGDLDNAVPEAKDMDKRETNWRPEYGGGRTLKSQLVASDSSNQAELGKAKF</sequence>
<gene>
    <name evidence="2" type="ORF">COCCADRAFT_9759</name>
</gene>
<reference evidence="2 3" key="1">
    <citation type="journal article" date="2013" name="PLoS Genet.">
        <title>Comparative genome structure, secondary metabolite, and effector coding capacity across Cochliobolus pathogens.</title>
        <authorList>
            <person name="Condon B.J."/>
            <person name="Leng Y."/>
            <person name="Wu D."/>
            <person name="Bushley K.E."/>
            <person name="Ohm R.A."/>
            <person name="Otillar R."/>
            <person name="Martin J."/>
            <person name="Schackwitz W."/>
            <person name="Grimwood J."/>
            <person name="MohdZainudin N."/>
            <person name="Xue C."/>
            <person name="Wang R."/>
            <person name="Manning V.A."/>
            <person name="Dhillon B."/>
            <person name="Tu Z.J."/>
            <person name="Steffenson B.J."/>
            <person name="Salamov A."/>
            <person name="Sun H."/>
            <person name="Lowry S."/>
            <person name="LaButti K."/>
            <person name="Han J."/>
            <person name="Copeland A."/>
            <person name="Lindquist E."/>
            <person name="Barry K."/>
            <person name="Schmutz J."/>
            <person name="Baker S.E."/>
            <person name="Ciuffetti L.M."/>
            <person name="Grigoriev I.V."/>
            <person name="Zhong S."/>
            <person name="Turgeon B.G."/>
        </authorList>
    </citation>
    <scope>NUCLEOTIDE SEQUENCE [LARGE SCALE GENOMIC DNA]</scope>
    <source>
        <strain evidence="2 3">26-R-13</strain>
    </source>
</reference>
<dbReference type="Proteomes" id="UP000053841">
    <property type="component" value="Unassembled WGS sequence"/>
</dbReference>
<name>W6XQX7_COCC2</name>
<evidence type="ECO:0000313" key="3">
    <source>
        <dbReference type="Proteomes" id="UP000053841"/>
    </source>
</evidence>
<proteinExistence type="predicted"/>
<protein>
    <submittedName>
        <fullName evidence="2">Uncharacterized protein</fullName>
    </submittedName>
</protein>
<dbReference type="EMBL" id="KI964887">
    <property type="protein sequence ID" value="EUC27710.1"/>
    <property type="molecule type" value="Genomic_DNA"/>
</dbReference>
<dbReference type="HOGENOM" id="CLU_1731142_0_0_1"/>
<feature type="compositionally biased region" description="Polar residues" evidence="1">
    <location>
        <begin position="131"/>
        <end position="144"/>
    </location>
</feature>
<evidence type="ECO:0000313" key="2">
    <source>
        <dbReference type="EMBL" id="EUC27710.1"/>
    </source>
</evidence>
<evidence type="ECO:0000256" key="1">
    <source>
        <dbReference type="SAM" id="MobiDB-lite"/>
    </source>
</evidence>
<dbReference type="KEGG" id="bze:COCCADRAFT_9759"/>
<dbReference type="GeneID" id="19154400"/>
<accession>W6XQX7</accession>
<dbReference type="OrthoDB" id="5068804at2759"/>
<dbReference type="RefSeq" id="XP_007717985.1">
    <property type="nucleotide sequence ID" value="XM_007719795.1"/>
</dbReference>